<accession>A0A830HF16</accession>
<dbReference type="OrthoDB" id="525072at2759"/>
<dbReference type="AlphaFoldDB" id="A0A830HF16"/>
<comment type="caution">
    <text evidence="1">The sequence shown here is derived from an EMBL/GenBank/DDBJ whole genome shotgun (WGS) entry which is preliminary data.</text>
</comment>
<name>A0A830HF16_9CHLO</name>
<evidence type="ECO:0000313" key="1">
    <source>
        <dbReference type="EMBL" id="GHP05926.1"/>
    </source>
</evidence>
<proteinExistence type="predicted"/>
<dbReference type="EMBL" id="BNJQ01000011">
    <property type="protein sequence ID" value="GHP05926.1"/>
    <property type="molecule type" value="Genomic_DNA"/>
</dbReference>
<gene>
    <name evidence="1" type="ORF">PPROV_000467300</name>
</gene>
<organism evidence="1 2">
    <name type="scientific">Pycnococcus provasolii</name>
    <dbReference type="NCBI Taxonomy" id="41880"/>
    <lineage>
        <taxon>Eukaryota</taxon>
        <taxon>Viridiplantae</taxon>
        <taxon>Chlorophyta</taxon>
        <taxon>Pseudoscourfieldiophyceae</taxon>
        <taxon>Pseudoscourfieldiales</taxon>
        <taxon>Pycnococcaceae</taxon>
        <taxon>Pycnococcus</taxon>
    </lineage>
</organism>
<dbReference type="Proteomes" id="UP000660262">
    <property type="component" value="Unassembled WGS sequence"/>
</dbReference>
<keyword evidence="2" id="KW-1185">Reference proteome</keyword>
<protein>
    <submittedName>
        <fullName evidence="1">Uncharacterized protein</fullName>
    </submittedName>
</protein>
<evidence type="ECO:0000313" key="2">
    <source>
        <dbReference type="Proteomes" id="UP000660262"/>
    </source>
</evidence>
<sequence length="152" mass="17140">MASPSEPTVPASYCSSLQTDLTTHVGAAPRAVVHASEWAKVIAGEPVEINPSIGHGFKVMTVDEYTALWKRNDDFPDCLACGGMNTKEHHFVQTWCRGLRRWESETLCLDCHMFSWRSYADPDFATPEEHEKALWESMLIEQAEKNRVEGRA</sequence>
<reference evidence="1" key="1">
    <citation type="submission" date="2020-10" db="EMBL/GenBank/DDBJ databases">
        <title>Unveiling of a novel bifunctional photoreceptor, Dualchrome1, isolated from a cosmopolitan green alga.</title>
        <authorList>
            <person name="Suzuki S."/>
            <person name="Kawachi M."/>
        </authorList>
    </citation>
    <scope>NUCLEOTIDE SEQUENCE</scope>
    <source>
        <strain evidence="1">NIES 2893</strain>
    </source>
</reference>